<proteinExistence type="inferred from homology"/>
<evidence type="ECO:0008006" key="10">
    <source>
        <dbReference type="Google" id="ProtNLM"/>
    </source>
</evidence>
<feature type="compositionally biased region" description="Polar residues" evidence="5">
    <location>
        <begin position="121"/>
        <end position="132"/>
    </location>
</feature>
<gene>
    <name evidence="8" type="ORF">BN9_003110</name>
</gene>
<evidence type="ECO:0000256" key="3">
    <source>
        <dbReference type="ARBA" id="ARBA00023163"/>
    </source>
</evidence>
<keyword evidence="4" id="KW-0539">Nucleus</keyword>
<dbReference type="PANTHER" id="PTHR12466:SF8">
    <property type="entry name" value="PARAFIBROMIN"/>
    <property type="match status" value="1"/>
</dbReference>
<evidence type="ECO:0000259" key="7">
    <source>
        <dbReference type="Pfam" id="PF16050"/>
    </source>
</evidence>
<evidence type="ECO:0000256" key="2">
    <source>
        <dbReference type="ARBA" id="ARBA00010427"/>
    </source>
</evidence>
<sequence length="364" mass="42041">MEAFAYIRDHFIKSKTVTIENDDIVCVGLNGEEIKRFPKHIPTAFHSKTSKKPYDLLAIVTCFKYATLPFGEYVTKCRAEKAGMVSTVDKKELIAFLKGDIDTSAQIHSLETDAIPPEKSPQIQPKETGSPSKRQKTEPEGDTDRETLISAKIDDQKSAIDPQNVSDKVMQRIFAKERTFRNRTNMLNAPSKARKSATKQKLRLIFARTPIIVVPAGYSDLFTMYNVKDFLQDGVYVPIHQKKDQGLRKDQAFTIVKEYNGEEFKFKVVDSVNRFRDKEWSCVVGVLVSGQTWQFKGWKWAFPLQVFKRVCGIHIHRQGSQLSDEIKKWDVKILMIHPDKRHLDKVAAKEFWRYLFEHLKLRLQ</sequence>
<comment type="similarity">
    <text evidence="2">Belongs to the CDC73 family.</text>
</comment>
<dbReference type="GO" id="GO:0006368">
    <property type="term" value="P:transcription elongation by RNA polymerase II"/>
    <property type="evidence" value="ECO:0007669"/>
    <property type="project" value="InterPro"/>
</dbReference>
<feature type="compositionally biased region" description="Basic and acidic residues" evidence="5">
    <location>
        <begin position="135"/>
        <end position="153"/>
    </location>
</feature>
<evidence type="ECO:0000313" key="8">
    <source>
        <dbReference type="EMBL" id="CCI39528.1"/>
    </source>
</evidence>
<dbReference type="InterPro" id="IPR007852">
    <property type="entry name" value="Cdc73/Parafibromin"/>
</dbReference>
<dbReference type="InterPro" id="IPR032041">
    <property type="entry name" value="Cdc73_N"/>
</dbReference>
<dbReference type="Pfam" id="PF16050">
    <property type="entry name" value="CDC73_N"/>
    <property type="match status" value="1"/>
</dbReference>
<dbReference type="STRING" id="65357.A0A024FZ05"/>
<evidence type="ECO:0000313" key="9">
    <source>
        <dbReference type="Proteomes" id="UP000053237"/>
    </source>
</evidence>
<name>A0A024FZ05_9STRA</name>
<accession>A0A024FZ05</accession>
<dbReference type="InterPro" id="IPR038103">
    <property type="entry name" value="CDC73_C_sf"/>
</dbReference>
<dbReference type="OrthoDB" id="2186602at2759"/>
<organism evidence="8 9">
    <name type="scientific">Albugo candida</name>
    <dbReference type="NCBI Taxonomy" id="65357"/>
    <lineage>
        <taxon>Eukaryota</taxon>
        <taxon>Sar</taxon>
        <taxon>Stramenopiles</taxon>
        <taxon>Oomycota</taxon>
        <taxon>Peronosporomycetes</taxon>
        <taxon>Albuginales</taxon>
        <taxon>Albuginaceae</taxon>
        <taxon>Albugo</taxon>
    </lineage>
</organism>
<dbReference type="InParanoid" id="A0A024FZ05"/>
<dbReference type="GO" id="GO:0032968">
    <property type="term" value="P:positive regulation of transcription elongation by RNA polymerase II"/>
    <property type="evidence" value="ECO:0007669"/>
    <property type="project" value="TreeGrafter"/>
</dbReference>
<evidence type="ECO:0000256" key="4">
    <source>
        <dbReference type="ARBA" id="ARBA00023242"/>
    </source>
</evidence>
<feature type="domain" description="Paf1 complex subunit Cdc73 N-terminal" evidence="7">
    <location>
        <begin position="6"/>
        <end position="156"/>
    </location>
</feature>
<dbReference type="Proteomes" id="UP000053237">
    <property type="component" value="Unassembled WGS sequence"/>
</dbReference>
<dbReference type="InterPro" id="IPR031336">
    <property type="entry name" value="CDC73_C"/>
</dbReference>
<keyword evidence="3" id="KW-0804">Transcription</keyword>
<dbReference type="AlphaFoldDB" id="A0A024FZ05"/>
<evidence type="ECO:0000256" key="5">
    <source>
        <dbReference type="SAM" id="MobiDB-lite"/>
    </source>
</evidence>
<feature type="domain" description="Cell division control protein 73 C-terminal" evidence="6">
    <location>
        <begin position="208"/>
        <end position="355"/>
    </location>
</feature>
<dbReference type="Pfam" id="PF05179">
    <property type="entry name" value="CDC73_C"/>
    <property type="match status" value="1"/>
</dbReference>
<protein>
    <recommendedName>
        <fullName evidence="10">Cell division control protein 73 C-terminal domain-containing protein</fullName>
    </recommendedName>
</protein>
<dbReference type="EMBL" id="CAIX01000002">
    <property type="protein sequence ID" value="CCI39528.1"/>
    <property type="molecule type" value="Genomic_DNA"/>
</dbReference>
<reference evidence="8 9" key="1">
    <citation type="submission" date="2012-05" db="EMBL/GenBank/DDBJ databases">
        <title>Recombination and specialization in a pathogen metapopulation.</title>
        <authorList>
            <person name="Gardiner A."/>
            <person name="Kemen E."/>
            <person name="Schultz-Larsen T."/>
            <person name="MacLean D."/>
            <person name="Van Oosterhout C."/>
            <person name="Jones J.D.G."/>
        </authorList>
    </citation>
    <scope>NUCLEOTIDE SEQUENCE [LARGE SCALE GENOMIC DNA]</scope>
    <source>
        <strain evidence="8 9">Ac Nc2</strain>
    </source>
</reference>
<evidence type="ECO:0000259" key="6">
    <source>
        <dbReference type="Pfam" id="PF05179"/>
    </source>
</evidence>
<comment type="subcellular location">
    <subcellularLocation>
        <location evidence="1">Nucleus</location>
    </subcellularLocation>
</comment>
<dbReference type="GO" id="GO:0016593">
    <property type="term" value="C:Cdc73/Paf1 complex"/>
    <property type="evidence" value="ECO:0007669"/>
    <property type="project" value="InterPro"/>
</dbReference>
<dbReference type="Gene3D" id="3.40.50.11990">
    <property type="entry name" value="RNA polymerase II accessory factor, Cdc73 C-terminal domain"/>
    <property type="match status" value="1"/>
</dbReference>
<dbReference type="PANTHER" id="PTHR12466">
    <property type="entry name" value="CDC73 DOMAIN PROTEIN"/>
    <property type="match status" value="1"/>
</dbReference>
<evidence type="ECO:0000256" key="1">
    <source>
        <dbReference type="ARBA" id="ARBA00004123"/>
    </source>
</evidence>
<feature type="region of interest" description="Disordered" evidence="5">
    <location>
        <begin position="112"/>
        <end position="153"/>
    </location>
</feature>
<comment type="caution">
    <text evidence="8">The sequence shown here is derived from an EMBL/GenBank/DDBJ whole genome shotgun (WGS) entry which is preliminary data.</text>
</comment>
<dbReference type="GO" id="GO:0000993">
    <property type="term" value="F:RNA polymerase II complex binding"/>
    <property type="evidence" value="ECO:0007669"/>
    <property type="project" value="TreeGrafter"/>
</dbReference>
<keyword evidence="9" id="KW-1185">Reference proteome</keyword>